<dbReference type="Proteomes" id="UP000285301">
    <property type="component" value="Unassembled WGS sequence"/>
</dbReference>
<feature type="domain" description="V-type proton ATPase subunit S1 luminal" evidence="8">
    <location>
        <begin position="91"/>
        <end position="193"/>
    </location>
</feature>
<proteinExistence type="inferred from homology"/>
<evidence type="ECO:0000259" key="9">
    <source>
        <dbReference type="Pfam" id="PF20520"/>
    </source>
</evidence>
<dbReference type="Pfam" id="PF05827">
    <property type="entry name" value="VAS1_LD"/>
    <property type="match status" value="1"/>
</dbReference>
<sequence length="260" mass="29164">MLGNEAKFAFAFVIFVSLFASRVSAADCPSTKDSIANLKNDSHCGLYLYSNCGEAEIDVLEKPGSKKVIYNSTVILNFDKSKAEGKCNTSEEEGLKVLSLTFDNLKDTNFTAFVLNFFIRIAPNYWEVTDLTAELVDAKPTIKQTLVYFPTSKLYAGSNFSFSCNQLILNSIPTKTNTTRVRLTIDRFQLQPFTSIEQGIVFTESYDCSQWFTVPLWMGFISVSLFTFISAIGIYLLFSIKTMDRFENPKGKTITVPTSE</sequence>
<dbReference type="InterPro" id="IPR046756">
    <property type="entry name" value="VAS1/VOA1_TM"/>
</dbReference>
<organism evidence="10 11">
    <name type="scientific">Dinothrombium tinctorium</name>
    <dbReference type="NCBI Taxonomy" id="1965070"/>
    <lineage>
        <taxon>Eukaryota</taxon>
        <taxon>Metazoa</taxon>
        <taxon>Ecdysozoa</taxon>
        <taxon>Arthropoda</taxon>
        <taxon>Chelicerata</taxon>
        <taxon>Arachnida</taxon>
        <taxon>Acari</taxon>
        <taxon>Acariformes</taxon>
        <taxon>Trombidiformes</taxon>
        <taxon>Prostigmata</taxon>
        <taxon>Anystina</taxon>
        <taxon>Parasitengona</taxon>
        <taxon>Trombidioidea</taxon>
        <taxon>Trombidiidae</taxon>
        <taxon>Dinothrombium</taxon>
    </lineage>
</organism>
<dbReference type="Gene3D" id="2.40.160.110">
    <property type="match status" value="1"/>
</dbReference>
<evidence type="ECO:0000256" key="2">
    <source>
        <dbReference type="ARBA" id="ARBA00009037"/>
    </source>
</evidence>
<evidence type="ECO:0000259" key="8">
    <source>
        <dbReference type="Pfam" id="PF05827"/>
    </source>
</evidence>
<gene>
    <name evidence="10" type="ORF">B4U79_08520</name>
</gene>
<feature type="transmembrane region" description="Helical" evidence="6">
    <location>
        <begin position="216"/>
        <end position="238"/>
    </location>
</feature>
<dbReference type="PANTHER" id="PTHR12471">
    <property type="entry name" value="VACUOLAR ATP SYNTHASE SUBUNIT S1"/>
    <property type="match status" value="1"/>
</dbReference>
<accession>A0A443QKT6</accession>
<dbReference type="AlphaFoldDB" id="A0A443QKT6"/>
<protein>
    <submittedName>
        <fullName evidence="10">V-type proton ATPase subunit S1-like protein</fullName>
    </submittedName>
</protein>
<name>A0A443QKT6_9ACAR</name>
<evidence type="ECO:0000256" key="6">
    <source>
        <dbReference type="SAM" id="Phobius"/>
    </source>
</evidence>
<evidence type="ECO:0000313" key="10">
    <source>
        <dbReference type="EMBL" id="RWS03643.1"/>
    </source>
</evidence>
<dbReference type="GO" id="GO:0001671">
    <property type="term" value="F:ATPase activator activity"/>
    <property type="evidence" value="ECO:0007669"/>
    <property type="project" value="TreeGrafter"/>
</dbReference>
<dbReference type="InterPro" id="IPR008388">
    <property type="entry name" value="Ac45_acc_su"/>
</dbReference>
<evidence type="ECO:0000256" key="4">
    <source>
        <dbReference type="ARBA" id="ARBA00022989"/>
    </source>
</evidence>
<evidence type="ECO:0000256" key="1">
    <source>
        <dbReference type="ARBA" id="ARBA00004167"/>
    </source>
</evidence>
<dbReference type="GO" id="GO:0033176">
    <property type="term" value="C:proton-transporting V-type ATPase complex"/>
    <property type="evidence" value="ECO:0007669"/>
    <property type="project" value="TreeGrafter"/>
</dbReference>
<feature type="domain" description="V-type proton ATPase subunit S1/VOA1 transmembrane" evidence="9">
    <location>
        <begin position="210"/>
        <end position="248"/>
    </location>
</feature>
<evidence type="ECO:0000256" key="7">
    <source>
        <dbReference type="SAM" id="SignalP"/>
    </source>
</evidence>
<evidence type="ECO:0000256" key="5">
    <source>
        <dbReference type="ARBA" id="ARBA00023136"/>
    </source>
</evidence>
<reference evidence="10 11" key="1">
    <citation type="journal article" date="2018" name="Gigascience">
        <title>Genomes of trombidid mites reveal novel predicted allergens and laterally-transferred genes associated with secondary metabolism.</title>
        <authorList>
            <person name="Dong X."/>
            <person name="Chaisiri K."/>
            <person name="Xia D."/>
            <person name="Armstrong S.D."/>
            <person name="Fang Y."/>
            <person name="Donnelly M.J."/>
            <person name="Kadowaki T."/>
            <person name="McGarry J.W."/>
            <person name="Darby A.C."/>
            <person name="Makepeace B.L."/>
        </authorList>
    </citation>
    <scope>NUCLEOTIDE SEQUENCE [LARGE SCALE GENOMIC DNA]</scope>
    <source>
        <strain evidence="10">UoL-WK</strain>
    </source>
</reference>
<evidence type="ECO:0000256" key="3">
    <source>
        <dbReference type="ARBA" id="ARBA00022692"/>
    </source>
</evidence>
<dbReference type="Pfam" id="PF20520">
    <property type="entry name" value="Ac45-VOA1_TM"/>
    <property type="match status" value="1"/>
</dbReference>
<feature type="signal peptide" evidence="7">
    <location>
        <begin position="1"/>
        <end position="25"/>
    </location>
</feature>
<dbReference type="PANTHER" id="PTHR12471:SF7">
    <property type="entry name" value="V-TYPE PROTON ATPASE SUBUNIT S1"/>
    <property type="match status" value="1"/>
</dbReference>
<comment type="subcellular location">
    <subcellularLocation>
        <location evidence="1">Membrane</location>
        <topology evidence="1">Single-pass membrane protein</topology>
    </subcellularLocation>
</comment>
<dbReference type="EMBL" id="NCKU01006305">
    <property type="protein sequence ID" value="RWS03643.1"/>
    <property type="molecule type" value="Genomic_DNA"/>
</dbReference>
<keyword evidence="4 6" id="KW-1133">Transmembrane helix</keyword>
<dbReference type="STRING" id="1965070.A0A443QKT6"/>
<feature type="chain" id="PRO_5019233198" evidence="7">
    <location>
        <begin position="26"/>
        <end position="260"/>
    </location>
</feature>
<comment type="caution">
    <text evidence="10">The sequence shown here is derived from an EMBL/GenBank/DDBJ whole genome shotgun (WGS) entry which is preliminary data.</text>
</comment>
<keyword evidence="7" id="KW-0732">Signal</keyword>
<comment type="similarity">
    <text evidence="2">Belongs to the vacuolar ATPase subunit S1 family.</text>
</comment>
<dbReference type="OrthoDB" id="9985059at2759"/>
<keyword evidence="11" id="KW-1185">Reference proteome</keyword>
<dbReference type="InterPro" id="IPR046755">
    <property type="entry name" value="VAS1_LD"/>
</dbReference>
<keyword evidence="5 6" id="KW-0472">Membrane</keyword>
<dbReference type="GO" id="GO:0030641">
    <property type="term" value="P:regulation of cellular pH"/>
    <property type="evidence" value="ECO:0007669"/>
    <property type="project" value="TreeGrafter"/>
</dbReference>
<evidence type="ECO:0000313" key="11">
    <source>
        <dbReference type="Proteomes" id="UP000285301"/>
    </source>
</evidence>
<keyword evidence="3 6" id="KW-0812">Transmembrane</keyword>